<feature type="compositionally biased region" description="Basic and acidic residues" evidence="1">
    <location>
        <begin position="18"/>
        <end position="31"/>
    </location>
</feature>
<feature type="region of interest" description="Disordered" evidence="1">
    <location>
        <begin position="101"/>
        <end position="127"/>
    </location>
</feature>
<feature type="compositionally biased region" description="Basic residues" evidence="1">
    <location>
        <begin position="117"/>
        <end position="127"/>
    </location>
</feature>
<protein>
    <recommendedName>
        <fullName evidence="4">HNH endonuclease</fullName>
    </recommendedName>
</protein>
<accession>A0A0K2VNH1</accession>
<feature type="region of interest" description="Disordered" evidence="1">
    <location>
        <begin position="1"/>
        <end position="34"/>
    </location>
</feature>
<sequence length="127" mass="14933">MPEMPNTFRPSYLPSRQEQQRQHDSRRDQSEQRGWYKTARWQKLKQRVHVRDLFRCQETGVLCSGKYPADDSPVADHIVEPDGDPALFWDENNIRTVSKAYHDGERQREQIAERGRGVGRKSRAPAR</sequence>
<dbReference type="EMBL" id="CCND01000001">
    <property type="protein sequence ID" value="CDX49207.1"/>
    <property type="molecule type" value="Genomic_DNA"/>
</dbReference>
<evidence type="ECO:0000313" key="2">
    <source>
        <dbReference type="EMBL" id="CDX49207.1"/>
    </source>
</evidence>
<gene>
    <name evidence="2" type="ORF">MPL1032_10251</name>
</gene>
<evidence type="ECO:0000313" key="3">
    <source>
        <dbReference type="Proteomes" id="UP000182888"/>
    </source>
</evidence>
<feature type="compositionally biased region" description="Basic and acidic residues" evidence="1">
    <location>
        <begin position="101"/>
        <end position="116"/>
    </location>
</feature>
<name>A0A0K2VNH1_MESPL</name>
<reference evidence="3" key="1">
    <citation type="submission" date="2014-08" db="EMBL/GenBank/DDBJ databases">
        <authorList>
            <person name="Edwards T."/>
        </authorList>
    </citation>
    <scope>NUCLEOTIDE SEQUENCE [LARGE SCALE GENOMIC DNA]</scope>
</reference>
<organism evidence="2 3">
    <name type="scientific">Mesorhizobium plurifarium</name>
    <dbReference type="NCBI Taxonomy" id="69974"/>
    <lineage>
        <taxon>Bacteria</taxon>
        <taxon>Pseudomonadati</taxon>
        <taxon>Pseudomonadota</taxon>
        <taxon>Alphaproteobacteria</taxon>
        <taxon>Hyphomicrobiales</taxon>
        <taxon>Phyllobacteriaceae</taxon>
        <taxon>Mesorhizobium</taxon>
    </lineage>
</organism>
<evidence type="ECO:0008006" key="4">
    <source>
        <dbReference type="Google" id="ProtNLM"/>
    </source>
</evidence>
<dbReference type="AlphaFoldDB" id="A0A0K2VNH1"/>
<dbReference type="Proteomes" id="UP000182888">
    <property type="component" value="Unassembled WGS sequence"/>
</dbReference>
<evidence type="ECO:0000256" key="1">
    <source>
        <dbReference type="SAM" id="MobiDB-lite"/>
    </source>
</evidence>
<proteinExistence type="predicted"/>